<dbReference type="AlphaFoldDB" id="A0A240UIY8"/>
<accession>A0A240UIY8</accession>
<proteinExistence type="predicted"/>
<feature type="transmembrane region" description="Helical" evidence="1">
    <location>
        <begin position="21"/>
        <end position="46"/>
    </location>
</feature>
<organism evidence="2 3">
    <name type="scientific">Acidovorax carolinensis</name>
    <dbReference type="NCBI Taxonomy" id="553814"/>
    <lineage>
        <taxon>Bacteria</taxon>
        <taxon>Pseudomonadati</taxon>
        <taxon>Pseudomonadota</taxon>
        <taxon>Betaproteobacteria</taxon>
        <taxon>Burkholderiales</taxon>
        <taxon>Comamonadaceae</taxon>
        <taxon>Acidovorax</taxon>
    </lineage>
</organism>
<dbReference type="RefSeq" id="WP_086929143.1">
    <property type="nucleotide sequence ID" value="NZ_CP021364.1"/>
</dbReference>
<keyword evidence="2" id="KW-0614">Plasmid</keyword>
<name>A0A240UIY8_9BURK</name>
<sequence>MKNEFPPSAAQARTVFGFAKLPAAYATLVMPLLLSILMTFVVSAVSTLRSIGLAPGFLYIWLSAWALSWIIAFPTLLFALPLVRRATAALVMRD</sequence>
<evidence type="ECO:0000313" key="2">
    <source>
        <dbReference type="EMBL" id="ART61438.1"/>
    </source>
</evidence>
<geneLocation type="plasmid" evidence="2 3">
    <name>pACP4.2</name>
</geneLocation>
<keyword evidence="3" id="KW-1185">Reference proteome</keyword>
<dbReference type="KEGG" id="acip:CBP36_20905"/>
<keyword evidence="1" id="KW-1133">Transmembrane helix</keyword>
<keyword evidence="1" id="KW-0812">Transmembrane</keyword>
<keyword evidence="1" id="KW-0472">Membrane</keyword>
<gene>
    <name evidence="2" type="ORF">CBP36_20905</name>
</gene>
<reference evidence="2" key="1">
    <citation type="submission" date="2017-05" db="EMBL/GenBank/DDBJ databases">
        <title>Polyphasic characterization of four soil-derived phenanthrene-degrading Acidovorax strains and proposal of Acidovorax phenanthrenivorans sp. nov.</title>
        <authorList>
            <person name="Singleton D."/>
            <person name="Lee J."/>
            <person name="Dickey A.N."/>
            <person name="Stroud A."/>
            <person name="Scholl E.H."/>
            <person name="Wright F.A."/>
            <person name="Aitken M.D."/>
        </authorList>
    </citation>
    <scope>NUCLEOTIDE SEQUENCE</scope>
    <source>
        <strain evidence="2">P4</strain>
        <plasmid evidence="2">pACP4.2</plasmid>
    </source>
</reference>
<dbReference type="InterPro" id="IPR021529">
    <property type="entry name" value="DUF2798"/>
</dbReference>
<evidence type="ECO:0000256" key="1">
    <source>
        <dbReference type="SAM" id="Phobius"/>
    </source>
</evidence>
<dbReference type="OrthoDB" id="4557675at2"/>
<dbReference type="KEGG" id="acis:CBP35_20285"/>
<evidence type="ECO:0000313" key="3">
    <source>
        <dbReference type="Proteomes" id="UP000194440"/>
    </source>
</evidence>
<evidence type="ECO:0008006" key="4">
    <source>
        <dbReference type="Google" id="ProtNLM"/>
    </source>
</evidence>
<feature type="transmembrane region" description="Helical" evidence="1">
    <location>
        <begin position="58"/>
        <end position="83"/>
    </location>
</feature>
<protein>
    <recommendedName>
        <fullName evidence="4">DUF2798 domain-containing protein</fullName>
    </recommendedName>
</protein>
<dbReference type="EMBL" id="CP021368">
    <property type="protein sequence ID" value="ART61438.1"/>
    <property type="molecule type" value="Genomic_DNA"/>
</dbReference>
<dbReference type="Proteomes" id="UP000194440">
    <property type="component" value="Plasmid pACP4.2"/>
</dbReference>
<dbReference type="Pfam" id="PF11391">
    <property type="entry name" value="DUF2798"/>
    <property type="match status" value="1"/>
</dbReference>